<proteinExistence type="predicted"/>
<evidence type="ECO:0000313" key="1">
    <source>
        <dbReference type="EMBL" id="TFK97726.1"/>
    </source>
</evidence>
<gene>
    <name evidence="1" type="ORF">BDV98DRAFT_256035</name>
</gene>
<sequence>MPPRLEQRIKKFLGFPSLPPTPIGGVSTHNVVDMTSAGKGLRVVATRDIKAGELVLAERPLLIRMRELPMAPIEAMVAPYQKGCQTEEQMEELISQKFEEPNNWIMDCLSSEARAAF</sequence>
<dbReference type="AlphaFoldDB" id="A0A5C3Q820"/>
<organism evidence="1 2">
    <name type="scientific">Pterulicium gracile</name>
    <dbReference type="NCBI Taxonomy" id="1884261"/>
    <lineage>
        <taxon>Eukaryota</taxon>
        <taxon>Fungi</taxon>
        <taxon>Dikarya</taxon>
        <taxon>Basidiomycota</taxon>
        <taxon>Agaricomycotina</taxon>
        <taxon>Agaricomycetes</taxon>
        <taxon>Agaricomycetidae</taxon>
        <taxon>Agaricales</taxon>
        <taxon>Pleurotineae</taxon>
        <taxon>Pterulaceae</taxon>
        <taxon>Pterulicium</taxon>
    </lineage>
</organism>
<keyword evidence="2" id="KW-1185">Reference proteome</keyword>
<dbReference type="EMBL" id="ML178845">
    <property type="protein sequence ID" value="TFK97726.1"/>
    <property type="molecule type" value="Genomic_DNA"/>
</dbReference>
<dbReference type="InterPro" id="IPR046341">
    <property type="entry name" value="SET_dom_sf"/>
</dbReference>
<dbReference type="SUPFAM" id="SSF82199">
    <property type="entry name" value="SET domain"/>
    <property type="match status" value="1"/>
</dbReference>
<evidence type="ECO:0008006" key="3">
    <source>
        <dbReference type="Google" id="ProtNLM"/>
    </source>
</evidence>
<accession>A0A5C3Q820</accession>
<dbReference type="Proteomes" id="UP000305067">
    <property type="component" value="Unassembled WGS sequence"/>
</dbReference>
<protein>
    <recommendedName>
        <fullName evidence="3">SET domain-containing protein</fullName>
    </recommendedName>
</protein>
<name>A0A5C3Q820_9AGAR</name>
<reference evidence="1 2" key="1">
    <citation type="journal article" date="2019" name="Nat. Ecol. Evol.">
        <title>Megaphylogeny resolves global patterns of mushroom evolution.</title>
        <authorList>
            <person name="Varga T."/>
            <person name="Krizsan K."/>
            <person name="Foldi C."/>
            <person name="Dima B."/>
            <person name="Sanchez-Garcia M."/>
            <person name="Sanchez-Ramirez S."/>
            <person name="Szollosi G.J."/>
            <person name="Szarkandi J.G."/>
            <person name="Papp V."/>
            <person name="Albert L."/>
            <person name="Andreopoulos W."/>
            <person name="Angelini C."/>
            <person name="Antonin V."/>
            <person name="Barry K.W."/>
            <person name="Bougher N.L."/>
            <person name="Buchanan P."/>
            <person name="Buyck B."/>
            <person name="Bense V."/>
            <person name="Catcheside P."/>
            <person name="Chovatia M."/>
            <person name="Cooper J."/>
            <person name="Damon W."/>
            <person name="Desjardin D."/>
            <person name="Finy P."/>
            <person name="Geml J."/>
            <person name="Haridas S."/>
            <person name="Hughes K."/>
            <person name="Justo A."/>
            <person name="Karasinski D."/>
            <person name="Kautmanova I."/>
            <person name="Kiss B."/>
            <person name="Kocsube S."/>
            <person name="Kotiranta H."/>
            <person name="LaButti K.M."/>
            <person name="Lechner B.E."/>
            <person name="Liimatainen K."/>
            <person name="Lipzen A."/>
            <person name="Lukacs Z."/>
            <person name="Mihaltcheva S."/>
            <person name="Morgado L.N."/>
            <person name="Niskanen T."/>
            <person name="Noordeloos M.E."/>
            <person name="Ohm R.A."/>
            <person name="Ortiz-Santana B."/>
            <person name="Ovrebo C."/>
            <person name="Racz N."/>
            <person name="Riley R."/>
            <person name="Savchenko A."/>
            <person name="Shiryaev A."/>
            <person name="Soop K."/>
            <person name="Spirin V."/>
            <person name="Szebenyi C."/>
            <person name="Tomsovsky M."/>
            <person name="Tulloss R.E."/>
            <person name="Uehling J."/>
            <person name="Grigoriev I.V."/>
            <person name="Vagvolgyi C."/>
            <person name="Papp T."/>
            <person name="Martin F.M."/>
            <person name="Miettinen O."/>
            <person name="Hibbett D.S."/>
            <person name="Nagy L.G."/>
        </authorList>
    </citation>
    <scope>NUCLEOTIDE SEQUENCE [LARGE SCALE GENOMIC DNA]</scope>
    <source>
        <strain evidence="1 2">CBS 309.79</strain>
    </source>
</reference>
<dbReference type="OrthoDB" id="5945798at2759"/>
<evidence type="ECO:0000313" key="2">
    <source>
        <dbReference type="Proteomes" id="UP000305067"/>
    </source>
</evidence>